<dbReference type="AlphaFoldDB" id="Z9JHR4"/>
<dbReference type="eggNOG" id="COG2154">
    <property type="taxonomic scope" value="Bacteria"/>
</dbReference>
<dbReference type="KEGG" id="xtw:AB672_10285"/>
<reference evidence="6" key="2">
    <citation type="submission" date="2021-11" db="EMBL/GenBank/DDBJ databases">
        <title>Genome sequence of Xylella taiwanensis PLS432.</title>
        <authorList>
            <person name="Weng L.-W."/>
            <person name="Su C.-C."/>
            <person name="Tsai C.-W."/>
            <person name="Kuo C.-H."/>
        </authorList>
    </citation>
    <scope>NUCLEOTIDE SEQUENCE</scope>
    <source>
        <strain evidence="6">PLS432</strain>
    </source>
</reference>
<dbReference type="InterPro" id="IPR036428">
    <property type="entry name" value="PCD_sf"/>
</dbReference>
<dbReference type="GO" id="GO:0006729">
    <property type="term" value="P:tetrahydrobiopterin biosynthetic process"/>
    <property type="evidence" value="ECO:0007669"/>
    <property type="project" value="InterPro"/>
</dbReference>
<dbReference type="PANTHER" id="PTHR12599:SF0">
    <property type="entry name" value="PTERIN-4-ALPHA-CARBINOLAMINE DEHYDRATASE"/>
    <property type="match status" value="1"/>
</dbReference>
<dbReference type="NCBIfam" id="NF002019">
    <property type="entry name" value="PRK00823.1-4"/>
    <property type="match status" value="1"/>
</dbReference>
<dbReference type="InterPro" id="IPR001533">
    <property type="entry name" value="Pterin_deHydtase"/>
</dbReference>
<keyword evidence="3 4" id="KW-0456">Lyase</keyword>
<reference evidence="5 7" key="1">
    <citation type="journal article" date="2014" name="Genome Announc.">
        <title>Draft Genome Sequence of Xylella fastidiosa Pear Leaf Scorch Strain in Taiwan.</title>
        <authorList>
            <person name="Su C.C."/>
            <person name="Deng W.L."/>
            <person name="Jan F.J."/>
            <person name="Chang C.J."/>
            <person name="Huang H."/>
            <person name="Chen J."/>
        </authorList>
    </citation>
    <scope>NUCLEOTIDE SEQUENCE [LARGE SCALE GENOMIC DNA]</scope>
    <source>
        <strain evidence="5 7">PLS229</strain>
    </source>
</reference>
<dbReference type="SUPFAM" id="SSF55248">
    <property type="entry name" value="PCD-like"/>
    <property type="match status" value="1"/>
</dbReference>
<evidence type="ECO:0000313" key="7">
    <source>
        <dbReference type="Proteomes" id="UP000020406"/>
    </source>
</evidence>
<organism evidence="5 7">
    <name type="scientific">Xylella taiwanensis</name>
    <dbReference type="NCBI Taxonomy" id="1444770"/>
    <lineage>
        <taxon>Bacteria</taxon>
        <taxon>Pseudomonadati</taxon>
        <taxon>Pseudomonadota</taxon>
        <taxon>Gammaproteobacteria</taxon>
        <taxon>Lysobacterales</taxon>
        <taxon>Lysobacteraceae</taxon>
        <taxon>Xylella</taxon>
    </lineage>
</organism>
<name>Z9JHR4_9GAMM</name>
<dbReference type="EMBL" id="JDSQ01000015">
    <property type="protein sequence ID" value="EWS77724.1"/>
    <property type="molecule type" value="Genomic_DNA"/>
</dbReference>
<dbReference type="STRING" id="1444770.AF72_09420"/>
<sequence length="116" mass="13196">MNDLIPLAQARCRPRDKNERKLGQAHLAELLPQVPGWELSNNRHALTRTFWFDNYYRTLAFVNALAFVAHCEDHHPDMGVHYDRVVVCFSSHNIGGISENDFICAAKASALYEQGI</sequence>
<dbReference type="EC" id="4.2.1.96" evidence="4"/>
<dbReference type="Gene3D" id="3.30.1360.20">
    <property type="entry name" value="Transcriptional coactivator/pterin dehydratase"/>
    <property type="match status" value="1"/>
</dbReference>
<gene>
    <name evidence="5" type="ORF">AF72_09420</name>
    <name evidence="6" type="ORF">LPH55_00270</name>
</gene>
<keyword evidence="8" id="KW-1185">Reference proteome</keyword>
<proteinExistence type="inferred from homology"/>
<comment type="catalytic activity">
    <reaction evidence="1 4">
        <text>(4aS,6R)-4a-hydroxy-L-erythro-5,6,7,8-tetrahydrobiopterin = (6R)-L-erythro-6,7-dihydrobiopterin + H2O</text>
        <dbReference type="Rhea" id="RHEA:11920"/>
        <dbReference type="ChEBI" id="CHEBI:15377"/>
        <dbReference type="ChEBI" id="CHEBI:15642"/>
        <dbReference type="ChEBI" id="CHEBI:43120"/>
        <dbReference type="EC" id="4.2.1.96"/>
    </reaction>
</comment>
<dbReference type="Proteomes" id="UP000020406">
    <property type="component" value="Unassembled WGS sequence"/>
</dbReference>
<dbReference type="PANTHER" id="PTHR12599">
    <property type="entry name" value="PTERIN-4-ALPHA-CARBINOLAMINE DEHYDRATASE"/>
    <property type="match status" value="1"/>
</dbReference>
<dbReference type="RefSeq" id="WP_038271751.1">
    <property type="nucleotide sequence ID" value="NZ_CP053627.1"/>
</dbReference>
<dbReference type="OrthoDB" id="5294615at2"/>
<dbReference type="Pfam" id="PF01329">
    <property type="entry name" value="Pterin_4a"/>
    <property type="match status" value="1"/>
</dbReference>
<dbReference type="Proteomes" id="UP001430701">
    <property type="component" value="Unassembled WGS sequence"/>
</dbReference>
<evidence type="ECO:0000256" key="1">
    <source>
        <dbReference type="ARBA" id="ARBA00001554"/>
    </source>
</evidence>
<dbReference type="EMBL" id="JAJPPU010000001">
    <property type="protein sequence ID" value="MCD8471943.1"/>
    <property type="molecule type" value="Genomic_DNA"/>
</dbReference>
<protein>
    <recommendedName>
        <fullName evidence="4">Putative pterin-4-alpha-carbinolamine dehydratase</fullName>
        <shortName evidence="4">PHS</shortName>
        <ecNumber evidence="4">4.2.1.96</ecNumber>
    </recommendedName>
    <alternativeName>
        <fullName evidence="4">4-alpha-hydroxy-tetrahydropterin dehydratase</fullName>
    </alternativeName>
    <alternativeName>
        <fullName evidence="4">Pterin carbinolamine dehydratase</fullName>
        <shortName evidence="4">PCD</shortName>
    </alternativeName>
</protein>
<dbReference type="PATRIC" id="fig|1444770.3.peg.2234"/>
<evidence type="ECO:0000313" key="5">
    <source>
        <dbReference type="EMBL" id="EWS77724.1"/>
    </source>
</evidence>
<comment type="similarity">
    <text evidence="2 4">Belongs to the pterin-4-alpha-carbinolamine dehydratase family.</text>
</comment>
<dbReference type="CDD" id="cd00913">
    <property type="entry name" value="PCD_DCoH_subfamily_a"/>
    <property type="match status" value="1"/>
</dbReference>
<dbReference type="GeneID" id="68901678"/>
<evidence type="ECO:0000313" key="8">
    <source>
        <dbReference type="Proteomes" id="UP001430701"/>
    </source>
</evidence>
<evidence type="ECO:0000256" key="3">
    <source>
        <dbReference type="ARBA" id="ARBA00023239"/>
    </source>
</evidence>
<accession>Z9JHR4</accession>
<evidence type="ECO:0000313" key="6">
    <source>
        <dbReference type="EMBL" id="MCD8471943.1"/>
    </source>
</evidence>
<evidence type="ECO:0000256" key="2">
    <source>
        <dbReference type="ARBA" id="ARBA00006472"/>
    </source>
</evidence>
<dbReference type="GO" id="GO:0008124">
    <property type="term" value="F:4-alpha-hydroxytetrahydrobiopterin dehydratase activity"/>
    <property type="evidence" value="ECO:0007669"/>
    <property type="project" value="UniProtKB-UniRule"/>
</dbReference>
<evidence type="ECO:0000256" key="4">
    <source>
        <dbReference type="HAMAP-Rule" id="MF_00434"/>
    </source>
</evidence>
<dbReference type="HAMAP" id="MF_00434">
    <property type="entry name" value="Pterin_4_alpha"/>
    <property type="match status" value="1"/>
</dbReference>
<comment type="caution">
    <text evidence="5">The sequence shown here is derived from an EMBL/GenBank/DDBJ whole genome shotgun (WGS) entry which is preliminary data.</text>
</comment>